<organism evidence="2 3">
    <name type="scientific">Pisolithus tinctorius Marx 270</name>
    <dbReference type="NCBI Taxonomy" id="870435"/>
    <lineage>
        <taxon>Eukaryota</taxon>
        <taxon>Fungi</taxon>
        <taxon>Dikarya</taxon>
        <taxon>Basidiomycota</taxon>
        <taxon>Agaricomycotina</taxon>
        <taxon>Agaricomycetes</taxon>
        <taxon>Agaricomycetidae</taxon>
        <taxon>Boletales</taxon>
        <taxon>Sclerodermatineae</taxon>
        <taxon>Pisolithaceae</taxon>
        <taxon>Pisolithus</taxon>
    </lineage>
</organism>
<dbReference type="AlphaFoldDB" id="A0A0C3N2K3"/>
<dbReference type="EMBL" id="KN832070">
    <property type="protein sequence ID" value="KIN95294.1"/>
    <property type="molecule type" value="Genomic_DNA"/>
</dbReference>
<feature type="compositionally biased region" description="Basic and acidic residues" evidence="1">
    <location>
        <begin position="91"/>
        <end position="105"/>
    </location>
</feature>
<evidence type="ECO:0000256" key="1">
    <source>
        <dbReference type="SAM" id="MobiDB-lite"/>
    </source>
</evidence>
<sequence>MYAKPACFTELRSIEHWTLSHSYHLSTANKLSPSEGSTHDEHEHFIPDNLVDEVNEHGYRSLEVTIVDEDGDSVSGSDDEHVLGGLGGGENPEKNGIRTLGDHHLATPSTPPSLSS</sequence>
<proteinExistence type="predicted"/>
<dbReference type="Proteomes" id="UP000054217">
    <property type="component" value="Unassembled WGS sequence"/>
</dbReference>
<gene>
    <name evidence="2" type="ORF">M404DRAFT_319085</name>
</gene>
<dbReference type="HOGENOM" id="CLU_2097800_0_0_1"/>
<accession>A0A0C3N2K3</accession>
<evidence type="ECO:0000313" key="3">
    <source>
        <dbReference type="Proteomes" id="UP000054217"/>
    </source>
</evidence>
<reference evidence="2 3" key="1">
    <citation type="submission" date="2014-04" db="EMBL/GenBank/DDBJ databases">
        <authorList>
            <consortium name="DOE Joint Genome Institute"/>
            <person name="Kuo A."/>
            <person name="Kohler A."/>
            <person name="Costa M.D."/>
            <person name="Nagy L.G."/>
            <person name="Floudas D."/>
            <person name="Copeland A."/>
            <person name="Barry K.W."/>
            <person name="Cichocki N."/>
            <person name="Veneault-Fourrey C."/>
            <person name="LaButti K."/>
            <person name="Lindquist E.A."/>
            <person name="Lipzen A."/>
            <person name="Lundell T."/>
            <person name="Morin E."/>
            <person name="Murat C."/>
            <person name="Sun H."/>
            <person name="Tunlid A."/>
            <person name="Henrissat B."/>
            <person name="Grigoriev I.V."/>
            <person name="Hibbett D.S."/>
            <person name="Martin F."/>
            <person name="Nordberg H.P."/>
            <person name="Cantor M.N."/>
            <person name="Hua S.X."/>
        </authorList>
    </citation>
    <scope>NUCLEOTIDE SEQUENCE [LARGE SCALE GENOMIC DNA]</scope>
    <source>
        <strain evidence="2 3">Marx 270</strain>
    </source>
</reference>
<dbReference type="InParanoid" id="A0A0C3N2K3"/>
<reference evidence="3" key="2">
    <citation type="submission" date="2015-01" db="EMBL/GenBank/DDBJ databases">
        <title>Evolutionary Origins and Diversification of the Mycorrhizal Mutualists.</title>
        <authorList>
            <consortium name="DOE Joint Genome Institute"/>
            <consortium name="Mycorrhizal Genomics Consortium"/>
            <person name="Kohler A."/>
            <person name="Kuo A."/>
            <person name="Nagy L.G."/>
            <person name="Floudas D."/>
            <person name="Copeland A."/>
            <person name="Barry K.W."/>
            <person name="Cichocki N."/>
            <person name="Veneault-Fourrey C."/>
            <person name="LaButti K."/>
            <person name="Lindquist E.A."/>
            <person name="Lipzen A."/>
            <person name="Lundell T."/>
            <person name="Morin E."/>
            <person name="Murat C."/>
            <person name="Riley R."/>
            <person name="Ohm R."/>
            <person name="Sun H."/>
            <person name="Tunlid A."/>
            <person name="Henrissat B."/>
            <person name="Grigoriev I.V."/>
            <person name="Hibbett D.S."/>
            <person name="Martin F."/>
        </authorList>
    </citation>
    <scope>NUCLEOTIDE SEQUENCE [LARGE SCALE GENOMIC DNA]</scope>
    <source>
        <strain evidence="3">Marx 270</strain>
    </source>
</reference>
<name>A0A0C3N2K3_PISTI</name>
<feature type="region of interest" description="Disordered" evidence="1">
    <location>
        <begin position="70"/>
        <end position="116"/>
    </location>
</feature>
<keyword evidence="3" id="KW-1185">Reference proteome</keyword>
<protein>
    <submittedName>
        <fullName evidence="2">Uncharacterized protein</fullName>
    </submittedName>
</protein>
<evidence type="ECO:0000313" key="2">
    <source>
        <dbReference type="EMBL" id="KIN95294.1"/>
    </source>
</evidence>